<evidence type="ECO:0000313" key="3">
    <source>
        <dbReference type="RefSeq" id="XP_010472538.1"/>
    </source>
</evidence>
<dbReference type="Gene3D" id="1.20.1280.50">
    <property type="match status" value="1"/>
</dbReference>
<accession>A0ABM0WKV8</accession>
<evidence type="ECO:0000259" key="1">
    <source>
        <dbReference type="PROSITE" id="PS50181"/>
    </source>
</evidence>
<proteinExistence type="predicted"/>
<reference evidence="3" key="2">
    <citation type="submission" date="2025-08" db="UniProtKB">
        <authorList>
            <consortium name="RefSeq"/>
        </authorList>
    </citation>
    <scope>IDENTIFICATION</scope>
    <source>
        <tissue evidence="3">Leaf</tissue>
    </source>
</reference>
<dbReference type="InterPro" id="IPR001810">
    <property type="entry name" value="F-box_dom"/>
</dbReference>
<dbReference type="InterPro" id="IPR025886">
    <property type="entry name" value="PP2-like"/>
</dbReference>
<gene>
    <name evidence="3" type="primary">LOC104752174</name>
</gene>
<sequence>MNKLPEDCIAKILSLTTIADVCRSSAVSRIFRSAAEFDNVWNHFLPSDFPAGFAAPAGLPTRKQLFFSLVHNPLLLNDAHLSFSLERKSGKKCYMMAARSLSIAWGNDKRYWQWITLPNTRFLEVADLIYVWWLEITGKINMSLLSDDTLYASYLVFKWDDTPYGFRQPVEASLVTEITDDDVQPSLVSLLQNPDTEESHCAAMRRDGWYEVELGHFFKRRGDMGEIEMSLKETNPFVKKGLILSGIEIRPMPHPTG</sequence>
<dbReference type="InterPro" id="IPR036047">
    <property type="entry name" value="F-box-like_dom_sf"/>
</dbReference>
<dbReference type="CDD" id="cd22162">
    <property type="entry name" value="F-box_AtSKIP3-like"/>
    <property type="match status" value="1"/>
</dbReference>
<organism evidence="2 3">
    <name type="scientific">Camelina sativa</name>
    <name type="common">False flax</name>
    <name type="synonym">Myagrum sativum</name>
    <dbReference type="NCBI Taxonomy" id="90675"/>
    <lineage>
        <taxon>Eukaryota</taxon>
        <taxon>Viridiplantae</taxon>
        <taxon>Streptophyta</taxon>
        <taxon>Embryophyta</taxon>
        <taxon>Tracheophyta</taxon>
        <taxon>Spermatophyta</taxon>
        <taxon>Magnoliopsida</taxon>
        <taxon>eudicotyledons</taxon>
        <taxon>Gunneridae</taxon>
        <taxon>Pentapetalae</taxon>
        <taxon>rosids</taxon>
        <taxon>malvids</taxon>
        <taxon>Brassicales</taxon>
        <taxon>Brassicaceae</taxon>
        <taxon>Camelineae</taxon>
        <taxon>Camelina</taxon>
    </lineage>
</organism>
<dbReference type="RefSeq" id="XP_010472538.1">
    <property type="nucleotide sequence ID" value="XM_010474236.2"/>
</dbReference>
<dbReference type="Proteomes" id="UP000694864">
    <property type="component" value="Chromosome 16"/>
</dbReference>
<keyword evidence="2" id="KW-1185">Reference proteome</keyword>
<dbReference type="PANTHER" id="PTHR32278">
    <property type="entry name" value="F-BOX DOMAIN-CONTAINING PROTEIN"/>
    <property type="match status" value="1"/>
</dbReference>
<protein>
    <submittedName>
        <fullName evidence="3">F-box protein PP2-B11-like</fullName>
    </submittedName>
</protein>
<evidence type="ECO:0000313" key="2">
    <source>
        <dbReference type="Proteomes" id="UP000694864"/>
    </source>
</evidence>
<name>A0ABM0WKV8_CAMSA</name>
<reference evidence="2" key="1">
    <citation type="journal article" date="2014" name="Nat. Commun.">
        <title>The emerging biofuel crop Camelina sativa retains a highly undifferentiated hexaploid genome structure.</title>
        <authorList>
            <person name="Kagale S."/>
            <person name="Koh C."/>
            <person name="Nixon J."/>
            <person name="Bollina V."/>
            <person name="Clarke W.E."/>
            <person name="Tuteja R."/>
            <person name="Spillane C."/>
            <person name="Robinson S.J."/>
            <person name="Links M.G."/>
            <person name="Clarke C."/>
            <person name="Higgins E.E."/>
            <person name="Huebert T."/>
            <person name="Sharpe A.G."/>
            <person name="Parkin I.A."/>
        </authorList>
    </citation>
    <scope>NUCLEOTIDE SEQUENCE [LARGE SCALE GENOMIC DNA]</scope>
    <source>
        <strain evidence="2">cv. DH55</strain>
    </source>
</reference>
<dbReference type="GeneID" id="104752174"/>
<dbReference type="SMART" id="SM00256">
    <property type="entry name" value="FBOX"/>
    <property type="match status" value="1"/>
</dbReference>
<dbReference type="Pfam" id="PF00646">
    <property type="entry name" value="F-box"/>
    <property type="match status" value="1"/>
</dbReference>
<dbReference type="Pfam" id="PF14299">
    <property type="entry name" value="PP2"/>
    <property type="match status" value="1"/>
</dbReference>
<dbReference type="PROSITE" id="PS50181">
    <property type="entry name" value="FBOX"/>
    <property type="match status" value="1"/>
</dbReference>
<dbReference type="PANTHER" id="PTHR32278:SF138">
    <property type="entry name" value="F-BOX PROTEIN PP2-B11"/>
    <property type="match status" value="1"/>
</dbReference>
<dbReference type="SUPFAM" id="SSF81383">
    <property type="entry name" value="F-box domain"/>
    <property type="match status" value="1"/>
</dbReference>
<feature type="domain" description="F-box" evidence="1">
    <location>
        <begin position="1"/>
        <end position="44"/>
    </location>
</feature>